<evidence type="ECO:0000313" key="2">
    <source>
        <dbReference type="Proteomes" id="UP000886523"/>
    </source>
</evidence>
<dbReference type="Proteomes" id="UP000886523">
    <property type="component" value="Unassembled WGS sequence"/>
</dbReference>
<gene>
    <name evidence="1" type="ORF">BS47DRAFT_1352290</name>
</gene>
<sequence length="67" mass="7978">MREKRAIKPSNNRKTIRSCSKIIGWCQDIKPCDRRRIPHLKKKVKITLEQETFNLNMLLIFEVEPAL</sequence>
<proteinExistence type="predicted"/>
<reference evidence="1" key="1">
    <citation type="journal article" date="2020" name="Nat. Commun.">
        <title>Large-scale genome sequencing of mycorrhizal fungi provides insights into the early evolution of symbiotic traits.</title>
        <authorList>
            <person name="Miyauchi S."/>
            <person name="Kiss E."/>
            <person name="Kuo A."/>
            <person name="Drula E."/>
            <person name="Kohler A."/>
            <person name="Sanchez-Garcia M."/>
            <person name="Morin E."/>
            <person name="Andreopoulos B."/>
            <person name="Barry K.W."/>
            <person name="Bonito G."/>
            <person name="Buee M."/>
            <person name="Carver A."/>
            <person name="Chen C."/>
            <person name="Cichocki N."/>
            <person name="Clum A."/>
            <person name="Culley D."/>
            <person name="Crous P.W."/>
            <person name="Fauchery L."/>
            <person name="Girlanda M."/>
            <person name="Hayes R.D."/>
            <person name="Keri Z."/>
            <person name="LaButti K."/>
            <person name="Lipzen A."/>
            <person name="Lombard V."/>
            <person name="Magnuson J."/>
            <person name="Maillard F."/>
            <person name="Murat C."/>
            <person name="Nolan M."/>
            <person name="Ohm R.A."/>
            <person name="Pangilinan J."/>
            <person name="Pereira M.F."/>
            <person name="Perotto S."/>
            <person name="Peter M."/>
            <person name="Pfister S."/>
            <person name="Riley R."/>
            <person name="Sitrit Y."/>
            <person name="Stielow J.B."/>
            <person name="Szollosi G."/>
            <person name="Zifcakova L."/>
            <person name="Stursova M."/>
            <person name="Spatafora J.W."/>
            <person name="Tedersoo L."/>
            <person name="Vaario L.M."/>
            <person name="Yamada A."/>
            <person name="Yan M."/>
            <person name="Wang P."/>
            <person name="Xu J."/>
            <person name="Bruns T."/>
            <person name="Baldrian P."/>
            <person name="Vilgalys R."/>
            <person name="Dunand C."/>
            <person name="Henrissat B."/>
            <person name="Grigoriev I.V."/>
            <person name="Hibbett D."/>
            <person name="Nagy L.G."/>
            <person name="Martin F.M."/>
        </authorList>
    </citation>
    <scope>NUCLEOTIDE SEQUENCE</scope>
    <source>
        <strain evidence="1">UP504</strain>
    </source>
</reference>
<evidence type="ECO:0000313" key="1">
    <source>
        <dbReference type="EMBL" id="KAF9506944.1"/>
    </source>
</evidence>
<organism evidence="1 2">
    <name type="scientific">Hydnum rufescens UP504</name>
    <dbReference type="NCBI Taxonomy" id="1448309"/>
    <lineage>
        <taxon>Eukaryota</taxon>
        <taxon>Fungi</taxon>
        <taxon>Dikarya</taxon>
        <taxon>Basidiomycota</taxon>
        <taxon>Agaricomycotina</taxon>
        <taxon>Agaricomycetes</taxon>
        <taxon>Cantharellales</taxon>
        <taxon>Hydnaceae</taxon>
        <taxon>Hydnum</taxon>
    </lineage>
</organism>
<accession>A0A9P6AJF3</accession>
<protein>
    <submittedName>
        <fullName evidence="1">Uncharacterized protein</fullName>
    </submittedName>
</protein>
<name>A0A9P6AJF3_9AGAM</name>
<dbReference type="AlphaFoldDB" id="A0A9P6AJF3"/>
<keyword evidence="2" id="KW-1185">Reference proteome</keyword>
<comment type="caution">
    <text evidence="1">The sequence shown here is derived from an EMBL/GenBank/DDBJ whole genome shotgun (WGS) entry which is preliminary data.</text>
</comment>
<feature type="non-terminal residue" evidence="1">
    <location>
        <position position="67"/>
    </location>
</feature>
<dbReference type="EMBL" id="MU129094">
    <property type="protein sequence ID" value="KAF9506944.1"/>
    <property type="molecule type" value="Genomic_DNA"/>
</dbReference>